<evidence type="ECO:0000313" key="3">
    <source>
        <dbReference type="EMBL" id="KAF4303827.1"/>
    </source>
</evidence>
<dbReference type="AlphaFoldDB" id="A0A8H4IMC4"/>
<feature type="compositionally biased region" description="Low complexity" evidence="1">
    <location>
        <begin position="590"/>
        <end position="610"/>
    </location>
</feature>
<evidence type="ECO:0000313" key="4">
    <source>
        <dbReference type="Proteomes" id="UP000572817"/>
    </source>
</evidence>
<evidence type="ECO:0000256" key="2">
    <source>
        <dbReference type="SAM" id="SignalP"/>
    </source>
</evidence>
<name>A0A8H4IMC4_9PEZI</name>
<protein>
    <submittedName>
        <fullName evidence="3">Uncharacterized protein</fullName>
    </submittedName>
</protein>
<dbReference type="EMBL" id="WWBZ02000051">
    <property type="protein sequence ID" value="KAF4303827.1"/>
    <property type="molecule type" value="Genomic_DNA"/>
</dbReference>
<feature type="compositionally biased region" description="Polar residues" evidence="1">
    <location>
        <begin position="372"/>
        <end position="384"/>
    </location>
</feature>
<evidence type="ECO:0000256" key="1">
    <source>
        <dbReference type="SAM" id="MobiDB-lite"/>
    </source>
</evidence>
<gene>
    <name evidence="3" type="ORF">GTA08_BOTSDO08316</name>
</gene>
<accession>A0A8H4IMC4</accession>
<dbReference type="OrthoDB" id="3944128at2759"/>
<feature type="region of interest" description="Disordered" evidence="1">
    <location>
        <begin position="368"/>
        <end position="438"/>
    </location>
</feature>
<dbReference type="Proteomes" id="UP000572817">
    <property type="component" value="Unassembled WGS sequence"/>
</dbReference>
<sequence length="991" mass="95923">MSLPRRITGLLLAAGTAAQSFSNSSLTSSTNATATCTYSPDDCAAISRVRVCDQVTDTWLSGYYSYVSTATFTSSSAYRTDVGSTVIWTGNYTGPLSTFCDGVPRGGSPPAITSFSTLSLYSYYPPYPTPAPNCTYDYRGCEILIDEFRASPRGPTFESPKQPECAGDTAQCINPEGASCPLDAGDVRLIYWPQSKDPSGLCANGTKSSPVPSITPAPAVPFTTVIDGYTFTSPTVYLSFSSLDGLPCYKHWDNAIVPITDLADLSSVSFPEGTGGLGVTSSINWNDLNSPVPMSAYIGQQSCLSAWRGSRYSYDKCSTIYDDYLPWLALPTRPAVYTDVDARFENCTKVTWRKFVFDPPLALTSAGGLIPASSSPTEQAPPTITSDQQTASATDSASPAPEPESPTATATTNQQDPAEPTAAPEDPSTSATSSGGSGLGPIISIIVSSISATAGDPPASNDPGATTIIQPVDPGATNVPPADPSDPSSGVADPTNGGTTADPTTISPGPTNGDPATVLPNDPPDPTAEATAPGDPNDPPVTGLTTVGGATTIPFPSAPADPSTTNTGAGGAATTITLPANTDADPADPAPATNTGAPAIVAASPDPASPAGGGGGVVIVPDSSAAGGGGSALTLAPGQSGVVDGSVPVAVPSSGGAVVVGGGGQSGGGQTFAVPAATATQGVGGGAAGPSGGEQGAVITGSGGVVVTAVPGGQQQQQQPGSAGVSGGVVVVAGSTLTAGGAAASVSGVGVVSAGSGGVVVNGGSTAGFSEVAAPSQGAVVTGSGGAVVTALPESQSGAVVVAGTTLTPGGPAASVSGVGVVSAGSAGVVVNGGSTAGFSALASPGGQDSAAIVTLDGDVQTISAPQGSGSSAVVVVDGTTLTVGGAAATVGDGEVVSAASGGLVVDGTTVPFESVSGAGTVSTASSNSSSTGTGTGLSASASASRSGTGVSGATTAASATASSSGASRLLENWELHMVMLAFISVMATLL</sequence>
<comment type="caution">
    <text evidence="3">The sequence shown here is derived from an EMBL/GenBank/DDBJ whole genome shotgun (WGS) entry which is preliminary data.</text>
</comment>
<proteinExistence type="predicted"/>
<keyword evidence="2" id="KW-0732">Signal</keyword>
<feature type="compositionally biased region" description="Low complexity" evidence="1">
    <location>
        <begin position="385"/>
        <end position="438"/>
    </location>
</feature>
<keyword evidence="4" id="KW-1185">Reference proteome</keyword>
<feature type="signal peptide" evidence="2">
    <location>
        <begin position="1"/>
        <end position="18"/>
    </location>
</feature>
<feature type="compositionally biased region" description="Low complexity" evidence="1">
    <location>
        <begin position="527"/>
        <end position="552"/>
    </location>
</feature>
<reference evidence="3" key="1">
    <citation type="submission" date="2020-04" db="EMBL/GenBank/DDBJ databases">
        <title>Genome Assembly and Annotation of Botryosphaeria dothidea sdau 11-99, a Latent Pathogen of Apple Fruit Ring Rot in China.</title>
        <authorList>
            <person name="Yu C."/>
            <person name="Diao Y."/>
            <person name="Lu Q."/>
            <person name="Zhao J."/>
            <person name="Cui S."/>
            <person name="Peng C."/>
            <person name="He B."/>
            <person name="Liu H."/>
        </authorList>
    </citation>
    <scope>NUCLEOTIDE SEQUENCE [LARGE SCALE GENOMIC DNA]</scope>
    <source>
        <strain evidence="3">Sdau11-99</strain>
    </source>
</reference>
<feature type="region of interest" description="Disordered" evidence="1">
    <location>
        <begin position="454"/>
        <end position="616"/>
    </location>
</feature>
<feature type="chain" id="PRO_5034339074" evidence="2">
    <location>
        <begin position="19"/>
        <end position="991"/>
    </location>
</feature>
<feature type="compositionally biased region" description="Low complexity" evidence="1">
    <location>
        <begin position="564"/>
        <end position="584"/>
    </location>
</feature>
<organism evidence="3 4">
    <name type="scientific">Botryosphaeria dothidea</name>
    <dbReference type="NCBI Taxonomy" id="55169"/>
    <lineage>
        <taxon>Eukaryota</taxon>
        <taxon>Fungi</taxon>
        <taxon>Dikarya</taxon>
        <taxon>Ascomycota</taxon>
        <taxon>Pezizomycotina</taxon>
        <taxon>Dothideomycetes</taxon>
        <taxon>Dothideomycetes incertae sedis</taxon>
        <taxon>Botryosphaeriales</taxon>
        <taxon>Botryosphaeriaceae</taxon>
        <taxon>Botryosphaeria</taxon>
    </lineage>
</organism>
<feature type="compositionally biased region" description="Polar residues" evidence="1">
    <location>
        <begin position="496"/>
        <end position="510"/>
    </location>
</feature>
<feature type="region of interest" description="Disordered" evidence="1">
    <location>
        <begin position="919"/>
        <end position="958"/>
    </location>
</feature>